<keyword evidence="1" id="KW-0732">Signal</keyword>
<dbReference type="SMR" id="A0A445K345"/>
<dbReference type="EMBL" id="QZWG01000006">
    <property type="protein sequence ID" value="RZC05198.1"/>
    <property type="molecule type" value="Genomic_DNA"/>
</dbReference>
<name>A0A445K345_GLYSO</name>
<feature type="chain" id="PRO_5019337626" description="Defensin-like protein 1" evidence="1">
    <location>
        <begin position="27"/>
        <end position="66"/>
    </location>
</feature>
<evidence type="ECO:0000256" key="1">
    <source>
        <dbReference type="SAM" id="SignalP"/>
    </source>
</evidence>
<organism evidence="2 3">
    <name type="scientific">Glycine soja</name>
    <name type="common">Wild soybean</name>
    <dbReference type="NCBI Taxonomy" id="3848"/>
    <lineage>
        <taxon>Eukaryota</taxon>
        <taxon>Viridiplantae</taxon>
        <taxon>Streptophyta</taxon>
        <taxon>Embryophyta</taxon>
        <taxon>Tracheophyta</taxon>
        <taxon>Spermatophyta</taxon>
        <taxon>Magnoliopsida</taxon>
        <taxon>eudicotyledons</taxon>
        <taxon>Gunneridae</taxon>
        <taxon>Pentapetalae</taxon>
        <taxon>rosids</taxon>
        <taxon>fabids</taxon>
        <taxon>Fabales</taxon>
        <taxon>Fabaceae</taxon>
        <taxon>Papilionoideae</taxon>
        <taxon>50 kb inversion clade</taxon>
        <taxon>NPAAA clade</taxon>
        <taxon>indigoferoid/millettioid clade</taxon>
        <taxon>Phaseoleae</taxon>
        <taxon>Glycine</taxon>
        <taxon>Glycine subgen. Soja</taxon>
    </lineage>
</organism>
<dbReference type="AlphaFoldDB" id="A0A445K345"/>
<sequence>MVRFLKRIQVFAAFLAIIVLVTSGNSKTWPHARCFHSSICSHHCQPSENAISGQCVFFFKKCKCKF</sequence>
<dbReference type="InterPro" id="IPR036574">
    <property type="entry name" value="Scorpion_toxin-like_sf"/>
</dbReference>
<reference evidence="2 3" key="1">
    <citation type="submission" date="2018-09" db="EMBL/GenBank/DDBJ databases">
        <title>A high-quality reference genome of wild soybean provides a powerful tool to mine soybean genomes.</title>
        <authorList>
            <person name="Xie M."/>
            <person name="Chung C.Y.L."/>
            <person name="Li M.-W."/>
            <person name="Wong F.-L."/>
            <person name="Chan T.-F."/>
            <person name="Lam H.-M."/>
        </authorList>
    </citation>
    <scope>NUCLEOTIDE SEQUENCE [LARGE SCALE GENOMIC DNA]</scope>
    <source>
        <strain evidence="3">cv. W05</strain>
        <tissue evidence="2">Hypocotyl of etiolated seedlings</tissue>
    </source>
</reference>
<evidence type="ECO:0000313" key="3">
    <source>
        <dbReference type="Proteomes" id="UP000289340"/>
    </source>
</evidence>
<accession>A0A445K345</accession>
<dbReference type="SUPFAM" id="SSF57095">
    <property type="entry name" value="Scorpion toxin-like"/>
    <property type="match status" value="1"/>
</dbReference>
<feature type="signal peptide" evidence="1">
    <location>
        <begin position="1"/>
        <end position="26"/>
    </location>
</feature>
<gene>
    <name evidence="2" type="ORF">D0Y65_013399</name>
</gene>
<comment type="caution">
    <text evidence="2">The sequence shown here is derived from an EMBL/GenBank/DDBJ whole genome shotgun (WGS) entry which is preliminary data.</text>
</comment>
<dbReference type="Proteomes" id="UP000289340">
    <property type="component" value="Chromosome 6"/>
</dbReference>
<evidence type="ECO:0008006" key="4">
    <source>
        <dbReference type="Google" id="ProtNLM"/>
    </source>
</evidence>
<proteinExistence type="predicted"/>
<keyword evidence="3" id="KW-1185">Reference proteome</keyword>
<dbReference type="Gene3D" id="3.30.30.10">
    <property type="entry name" value="Knottin, scorpion toxin-like"/>
    <property type="match status" value="1"/>
</dbReference>
<protein>
    <recommendedName>
        <fullName evidence="4">Defensin-like protein 1</fullName>
    </recommendedName>
</protein>
<evidence type="ECO:0000313" key="2">
    <source>
        <dbReference type="EMBL" id="RZC05198.1"/>
    </source>
</evidence>